<dbReference type="GO" id="GO:0009294">
    <property type="term" value="P:DNA-mediated transformation"/>
    <property type="evidence" value="ECO:0007669"/>
    <property type="project" value="InterPro"/>
</dbReference>
<dbReference type="Pfam" id="PF02481">
    <property type="entry name" value="DNA_processg_A"/>
    <property type="match status" value="1"/>
</dbReference>
<comment type="similarity">
    <text evidence="1">Belongs to the DprA/Smf family.</text>
</comment>
<protein>
    <submittedName>
        <fullName evidence="3">DNA processing protein</fullName>
    </submittedName>
</protein>
<accession>A0A841NGU4</accession>
<dbReference type="AlphaFoldDB" id="A0A841NGU4"/>
<comment type="caution">
    <text evidence="3">The sequence shown here is derived from an EMBL/GenBank/DDBJ whole genome shotgun (WGS) entry which is preliminary data.</text>
</comment>
<evidence type="ECO:0000256" key="1">
    <source>
        <dbReference type="ARBA" id="ARBA00006525"/>
    </source>
</evidence>
<evidence type="ECO:0000259" key="2">
    <source>
        <dbReference type="Pfam" id="PF02481"/>
    </source>
</evidence>
<organism evidence="3 4">
    <name type="scientific">Chryseobacterium shigense</name>
    <dbReference type="NCBI Taxonomy" id="297244"/>
    <lineage>
        <taxon>Bacteria</taxon>
        <taxon>Pseudomonadati</taxon>
        <taxon>Bacteroidota</taxon>
        <taxon>Flavobacteriia</taxon>
        <taxon>Flavobacteriales</taxon>
        <taxon>Weeksellaceae</taxon>
        <taxon>Chryseobacterium group</taxon>
        <taxon>Chryseobacterium</taxon>
    </lineage>
</organism>
<evidence type="ECO:0000313" key="4">
    <source>
        <dbReference type="Proteomes" id="UP000589738"/>
    </source>
</evidence>
<keyword evidence="4" id="KW-1185">Reference proteome</keyword>
<name>A0A841NGU4_9FLAO</name>
<dbReference type="InterPro" id="IPR057666">
    <property type="entry name" value="DrpA_SLOG"/>
</dbReference>
<dbReference type="Gene3D" id="3.40.50.450">
    <property type="match status" value="1"/>
</dbReference>
<evidence type="ECO:0000313" key="3">
    <source>
        <dbReference type="EMBL" id="MBB6370075.1"/>
    </source>
</evidence>
<reference evidence="3 4" key="1">
    <citation type="submission" date="2020-08" db="EMBL/GenBank/DDBJ databases">
        <title>Functional genomics of gut bacteria from endangered species of beetles.</title>
        <authorList>
            <person name="Carlos-Shanley C."/>
        </authorList>
    </citation>
    <scope>NUCLEOTIDE SEQUENCE [LARGE SCALE GENOMIC DNA]</scope>
    <source>
        <strain evidence="3 4">S00136</strain>
    </source>
</reference>
<dbReference type="InterPro" id="IPR003488">
    <property type="entry name" value="DprA"/>
</dbReference>
<gene>
    <name evidence="3" type="ORF">HNP36_001128</name>
</gene>
<dbReference type="Proteomes" id="UP000589738">
    <property type="component" value="Unassembled WGS sequence"/>
</dbReference>
<feature type="domain" description="Smf/DprA SLOG" evidence="2">
    <location>
        <begin position="6"/>
        <end position="209"/>
    </location>
</feature>
<dbReference type="RefSeq" id="WP_184159558.1">
    <property type="nucleotide sequence ID" value="NZ_JACHLC010000001.1"/>
</dbReference>
<dbReference type="PANTHER" id="PTHR43022:SF1">
    <property type="entry name" value="PROTEIN SMF"/>
    <property type="match status" value="1"/>
</dbReference>
<dbReference type="EMBL" id="JACHLC010000001">
    <property type="protein sequence ID" value="MBB6370075.1"/>
    <property type="molecule type" value="Genomic_DNA"/>
</dbReference>
<sequence length="222" mass="25407">MNTYLDYYNKLTEIEKKNSPKELFFKGDFSLLEFGRRVSVVGSRNVSEMGIKRTRFISNFLVDTQITVVSGLAEGVDTTAHLSTIEREGKTIAVIGTPLGQYFPVKNKKLQDQIAEEHLLVSQFPENYSVTPKNFPIRNRTMALISDATIIIEASEKSGTKHQGWESLRLGRELFIMENVIKENIIWAKEMLHYGAQVLTNDNYKDLIENIPYLTSKEEYAF</sequence>
<dbReference type="SUPFAM" id="SSF102405">
    <property type="entry name" value="MCP/YpsA-like"/>
    <property type="match status" value="1"/>
</dbReference>
<dbReference type="PANTHER" id="PTHR43022">
    <property type="entry name" value="PROTEIN SMF"/>
    <property type="match status" value="1"/>
</dbReference>
<proteinExistence type="inferred from homology"/>